<evidence type="ECO:0008006" key="4">
    <source>
        <dbReference type="Google" id="ProtNLM"/>
    </source>
</evidence>
<accession>A0ABV8QFM6</accession>
<gene>
    <name evidence="2" type="ORF">ACFOZ5_02585</name>
</gene>
<protein>
    <recommendedName>
        <fullName evidence="4">DUF4412 domain-containing protein</fullName>
    </recommendedName>
</protein>
<feature type="signal peptide" evidence="1">
    <location>
        <begin position="1"/>
        <end position="26"/>
    </location>
</feature>
<reference evidence="3" key="1">
    <citation type="journal article" date="2019" name="Int. J. Syst. Evol. Microbiol.">
        <title>The Global Catalogue of Microorganisms (GCM) 10K type strain sequencing project: providing services to taxonomists for standard genome sequencing and annotation.</title>
        <authorList>
            <consortium name="The Broad Institute Genomics Platform"/>
            <consortium name="The Broad Institute Genome Sequencing Center for Infectious Disease"/>
            <person name="Wu L."/>
            <person name="Ma J."/>
        </authorList>
    </citation>
    <scope>NUCLEOTIDE SEQUENCE [LARGE SCALE GENOMIC DNA]</scope>
    <source>
        <strain evidence="3">CECT 7297</strain>
    </source>
</reference>
<dbReference type="RefSeq" id="WP_379885207.1">
    <property type="nucleotide sequence ID" value="NZ_JBHSDI010000001.1"/>
</dbReference>
<name>A0ABV8QFM6_9GAMM</name>
<keyword evidence="3" id="KW-1185">Reference proteome</keyword>
<evidence type="ECO:0000313" key="2">
    <source>
        <dbReference type="EMBL" id="MFC4257914.1"/>
    </source>
</evidence>
<sequence>MTVSYPLLHKAVAGLLTAMLAAPLLADTRITLDRNGSGQQPVTYRDADHLRIGTDAQPNWYLTTGGSRFVIMKSPDGKKRFAMNMDEFLARDDAPPAAEADLEALTATNTGREETVKGITGQVYQVEVGNNSWELVLTDDETIATVTEAVYGAEIRMAQMSGQAMAAQPLASELALAKSLGAPGILRGQLYTLAELEQGDDLPDEHFQLAGDTLVVKDWKEMQDAYH</sequence>
<keyword evidence="1" id="KW-0732">Signal</keyword>
<feature type="chain" id="PRO_5047067457" description="DUF4412 domain-containing protein" evidence="1">
    <location>
        <begin position="27"/>
        <end position="227"/>
    </location>
</feature>
<proteinExistence type="predicted"/>
<comment type="caution">
    <text evidence="2">The sequence shown here is derived from an EMBL/GenBank/DDBJ whole genome shotgun (WGS) entry which is preliminary data.</text>
</comment>
<organism evidence="2 3">
    <name type="scientific">Marinobacter lacisalsi</name>
    <dbReference type="NCBI Taxonomy" id="475979"/>
    <lineage>
        <taxon>Bacteria</taxon>
        <taxon>Pseudomonadati</taxon>
        <taxon>Pseudomonadota</taxon>
        <taxon>Gammaproteobacteria</taxon>
        <taxon>Pseudomonadales</taxon>
        <taxon>Marinobacteraceae</taxon>
        <taxon>Marinobacter</taxon>
    </lineage>
</organism>
<evidence type="ECO:0000256" key="1">
    <source>
        <dbReference type="SAM" id="SignalP"/>
    </source>
</evidence>
<evidence type="ECO:0000313" key="3">
    <source>
        <dbReference type="Proteomes" id="UP001595798"/>
    </source>
</evidence>
<dbReference type="EMBL" id="JBHSDI010000001">
    <property type="protein sequence ID" value="MFC4257914.1"/>
    <property type="molecule type" value="Genomic_DNA"/>
</dbReference>
<dbReference type="Proteomes" id="UP001595798">
    <property type="component" value="Unassembled WGS sequence"/>
</dbReference>